<comment type="caution">
    <text evidence="6">The sequence shown here is derived from an EMBL/GenBank/DDBJ whole genome shotgun (WGS) entry which is preliminary data.</text>
</comment>
<feature type="compositionally biased region" description="Basic residues" evidence="5">
    <location>
        <begin position="250"/>
        <end position="260"/>
    </location>
</feature>
<dbReference type="Proteomes" id="UP000682733">
    <property type="component" value="Unassembled WGS sequence"/>
</dbReference>
<reference evidence="6" key="1">
    <citation type="submission" date="2021-02" db="EMBL/GenBank/DDBJ databases">
        <authorList>
            <person name="Nowell W R."/>
        </authorList>
    </citation>
    <scope>NUCLEOTIDE SEQUENCE</scope>
</reference>
<evidence type="ECO:0000313" key="10">
    <source>
        <dbReference type="Proteomes" id="UP000663829"/>
    </source>
</evidence>
<comment type="similarity">
    <text evidence="2">Belongs to the MLF family.</text>
</comment>
<evidence type="ECO:0000313" key="9">
    <source>
        <dbReference type="EMBL" id="CAF3825202.1"/>
    </source>
</evidence>
<name>A0A813YCX3_9BILA</name>
<dbReference type="AlphaFoldDB" id="A0A813YCX3"/>
<evidence type="ECO:0000256" key="5">
    <source>
        <dbReference type="SAM" id="MobiDB-lite"/>
    </source>
</evidence>
<evidence type="ECO:0000256" key="3">
    <source>
        <dbReference type="ARBA" id="ARBA00022490"/>
    </source>
</evidence>
<dbReference type="Proteomes" id="UP000663829">
    <property type="component" value="Unassembled WGS sequence"/>
</dbReference>
<dbReference type="OrthoDB" id="8707547at2759"/>
<gene>
    <name evidence="6" type="ORF">GPM918_LOCUS7682</name>
    <name evidence="7" type="ORF">OVA965_LOCUS17338</name>
    <name evidence="8" type="ORF">SRO942_LOCUS7682</name>
    <name evidence="9" type="ORF">TMI583_LOCUS17350</name>
</gene>
<dbReference type="Pfam" id="PF10248">
    <property type="entry name" value="Mlf1IP"/>
    <property type="match status" value="1"/>
</dbReference>
<feature type="compositionally biased region" description="Polar residues" evidence="5">
    <location>
        <begin position="214"/>
        <end position="235"/>
    </location>
</feature>
<evidence type="ECO:0000256" key="1">
    <source>
        <dbReference type="ARBA" id="ARBA00004496"/>
    </source>
</evidence>
<sequence>MNLFRNDPFFSGNDMLFDDFNYQRALPFSNRRVHGDNDYSSSRSNRNRDLMSRGNNDDDLFSNPFAMMQNMMGNMRNVMANMETRMSDPQMGANGVSFSSSTVYKMDNSSGNGQPRIFQATSERLRGPEGLERTRKAVRDTGRNLEKMEIAHRLGERGHRILRERDPSTGQLIENKEFEHIDPNDELAFQDEWNQKSRNYGNLNNALYDTRTNYVPIGSSQNRSKSMDRGSSQLAIDQPFDDNNRDTSKKRSQQKYRPKK</sequence>
<dbReference type="PANTHER" id="PTHR13105">
    <property type="entry name" value="MYELOID LEUKEMIA FACTOR"/>
    <property type="match status" value="1"/>
</dbReference>
<evidence type="ECO:0000256" key="2">
    <source>
        <dbReference type="ARBA" id="ARBA00008332"/>
    </source>
</evidence>
<dbReference type="GO" id="GO:0005737">
    <property type="term" value="C:cytoplasm"/>
    <property type="evidence" value="ECO:0007669"/>
    <property type="project" value="UniProtKB-SubCell"/>
</dbReference>
<dbReference type="EMBL" id="CAJOBA010008301">
    <property type="protein sequence ID" value="CAF3825202.1"/>
    <property type="molecule type" value="Genomic_DNA"/>
</dbReference>
<dbReference type="Proteomes" id="UP000681722">
    <property type="component" value="Unassembled WGS sequence"/>
</dbReference>
<dbReference type="InterPro" id="IPR019376">
    <property type="entry name" value="Myeloid_leukemia_factor"/>
</dbReference>
<evidence type="ECO:0008006" key="11">
    <source>
        <dbReference type="Google" id="ProtNLM"/>
    </source>
</evidence>
<feature type="region of interest" description="Disordered" evidence="5">
    <location>
        <begin position="214"/>
        <end position="260"/>
    </location>
</feature>
<evidence type="ECO:0000313" key="8">
    <source>
        <dbReference type="EMBL" id="CAF3668351.1"/>
    </source>
</evidence>
<accession>A0A813YCX3</accession>
<feature type="region of interest" description="Disordered" evidence="5">
    <location>
        <begin position="31"/>
        <end position="60"/>
    </location>
</feature>
<keyword evidence="4" id="KW-0597">Phosphoprotein</keyword>
<evidence type="ECO:0000256" key="4">
    <source>
        <dbReference type="ARBA" id="ARBA00022553"/>
    </source>
</evidence>
<protein>
    <recommendedName>
        <fullName evidence="11">Myeloid leukemia factor</fullName>
    </recommendedName>
</protein>
<organism evidence="6 10">
    <name type="scientific">Didymodactylos carnosus</name>
    <dbReference type="NCBI Taxonomy" id="1234261"/>
    <lineage>
        <taxon>Eukaryota</taxon>
        <taxon>Metazoa</taxon>
        <taxon>Spiralia</taxon>
        <taxon>Gnathifera</taxon>
        <taxon>Rotifera</taxon>
        <taxon>Eurotatoria</taxon>
        <taxon>Bdelloidea</taxon>
        <taxon>Philodinida</taxon>
        <taxon>Philodinidae</taxon>
        <taxon>Didymodactylos</taxon>
    </lineage>
</organism>
<proteinExistence type="inferred from homology"/>
<keyword evidence="3" id="KW-0963">Cytoplasm</keyword>
<dbReference type="EMBL" id="CAJOBC010001273">
    <property type="protein sequence ID" value="CAF3668351.1"/>
    <property type="molecule type" value="Genomic_DNA"/>
</dbReference>
<dbReference type="Proteomes" id="UP000677228">
    <property type="component" value="Unassembled WGS sequence"/>
</dbReference>
<dbReference type="EMBL" id="CAJNOK010008286">
    <property type="protein sequence ID" value="CAF1059481.1"/>
    <property type="molecule type" value="Genomic_DNA"/>
</dbReference>
<keyword evidence="10" id="KW-1185">Reference proteome</keyword>
<dbReference type="EMBL" id="CAJNOQ010001273">
    <property type="protein sequence ID" value="CAF0882391.1"/>
    <property type="molecule type" value="Genomic_DNA"/>
</dbReference>
<evidence type="ECO:0000313" key="6">
    <source>
        <dbReference type="EMBL" id="CAF0882391.1"/>
    </source>
</evidence>
<evidence type="ECO:0000313" key="7">
    <source>
        <dbReference type="EMBL" id="CAF1059481.1"/>
    </source>
</evidence>
<comment type="subcellular location">
    <subcellularLocation>
        <location evidence="1">Cytoplasm</location>
    </subcellularLocation>
</comment>